<dbReference type="EMBL" id="CAEZXO010000003">
    <property type="protein sequence ID" value="CAB4688450.1"/>
    <property type="molecule type" value="Genomic_DNA"/>
</dbReference>
<dbReference type="PANTHER" id="PTHR43183:SF2">
    <property type="entry name" value="DIHYDROXY-ACID DEHYDRATASE"/>
    <property type="match status" value="1"/>
</dbReference>
<dbReference type="EMBL" id="CAESAE010000002">
    <property type="protein sequence ID" value="CAB4333873.1"/>
    <property type="molecule type" value="Genomic_DNA"/>
</dbReference>
<dbReference type="EMBL" id="CAFABH010000024">
    <property type="protein sequence ID" value="CAB4832071.1"/>
    <property type="molecule type" value="Genomic_DNA"/>
</dbReference>
<dbReference type="SUPFAM" id="SSF52016">
    <property type="entry name" value="LeuD/IlvD-like"/>
    <property type="match status" value="1"/>
</dbReference>
<accession>A0A6J7E6C6</accession>
<dbReference type="InterPro" id="IPR056740">
    <property type="entry name" value="ILV_EDD_C"/>
</dbReference>
<organism evidence="13">
    <name type="scientific">freshwater metagenome</name>
    <dbReference type="NCBI Taxonomy" id="449393"/>
    <lineage>
        <taxon>unclassified sequences</taxon>
        <taxon>metagenomes</taxon>
        <taxon>ecological metagenomes</taxon>
    </lineage>
</organism>
<gene>
    <name evidence="9" type="ORF">UFOPK2510_00498</name>
    <name evidence="10" type="ORF">UFOPK2718_01186</name>
    <name evidence="11" type="ORF">UFOPK2936_00951</name>
    <name evidence="12" type="ORF">UFOPK3174_01242</name>
    <name evidence="13" type="ORF">UFOPK3328_01407</name>
    <name evidence="14" type="ORF">UFOPK3779_00920</name>
    <name evidence="15" type="ORF">UFOPK3913_00987</name>
    <name evidence="8" type="ORF">UFOPK4107_00447</name>
    <name evidence="16" type="ORF">UFOPK4403_00637</name>
</gene>
<dbReference type="Pfam" id="PF00920">
    <property type="entry name" value="ILVD_EDD_N"/>
    <property type="match status" value="1"/>
</dbReference>
<protein>
    <submittedName>
        <fullName evidence="13">Unannotated protein</fullName>
    </submittedName>
</protein>
<dbReference type="NCBIfam" id="NF004784">
    <property type="entry name" value="PRK06131.1"/>
    <property type="match status" value="1"/>
</dbReference>
<evidence type="ECO:0000256" key="5">
    <source>
        <dbReference type="ARBA" id="ARBA00023239"/>
    </source>
</evidence>
<name>A0A6J7E6C6_9ZZZZ</name>
<keyword evidence="4" id="KW-0411">Iron-sulfur</keyword>
<feature type="domain" description="Dihydroxy-acid/6-phosphogluconate dehydratase C-terminal" evidence="7">
    <location>
        <begin position="358"/>
        <end position="551"/>
    </location>
</feature>
<dbReference type="Gene3D" id="3.50.30.80">
    <property type="entry name" value="IlvD/EDD C-terminal domain-like"/>
    <property type="match status" value="1"/>
</dbReference>
<dbReference type="EMBL" id="CAFBNH010000005">
    <property type="protein sequence ID" value="CAB4946803.1"/>
    <property type="molecule type" value="Genomic_DNA"/>
</dbReference>
<evidence type="ECO:0000313" key="11">
    <source>
        <dbReference type="EMBL" id="CAB4781325.1"/>
    </source>
</evidence>
<evidence type="ECO:0000256" key="1">
    <source>
        <dbReference type="ARBA" id="ARBA00006486"/>
    </source>
</evidence>
<evidence type="ECO:0000313" key="16">
    <source>
        <dbReference type="EMBL" id="CAB5071595.1"/>
    </source>
</evidence>
<dbReference type="InterPro" id="IPR052352">
    <property type="entry name" value="Sugar_Degrad_Dehydratases"/>
</dbReference>
<evidence type="ECO:0000313" key="13">
    <source>
        <dbReference type="EMBL" id="CAB4876815.1"/>
    </source>
</evidence>
<dbReference type="PROSITE" id="PS00886">
    <property type="entry name" value="ILVD_EDD_1"/>
    <property type="match status" value="1"/>
</dbReference>
<dbReference type="EMBL" id="CAFBLD010000010">
    <property type="protein sequence ID" value="CAB4876815.1"/>
    <property type="molecule type" value="Genomic_DNA"/>
</dbReference>
<dbReference type="AlphaFoldDB" id="A0A6J7E6C6"/>
<evidence type="ECO:0000313" key="9">
    <source>
        <dbReference type="EMBL" id="CAB4688450.1"/>
    </source>
</evidence>
<dbReference type="InterPro" id="IPR000581">
    <property type="entry name" value="ILV_EDD_N"/>
</dbReference>
<comment type="similarity">
    <text evidence="1">Belongs to the IlvD/Edd family.</text>
</comment>
<evidence type="ECO:0000313" key="15">
    <source>
        <dbReference type="EMBL" id="CAB4978774.1"/>
    </source>
</evidence>
<evidence type="ECO:0000256" key="4">
    <source>
        <dbReference type="ARBA" id="ARBA00023014"/>
    </source>
</evidence>
<evidence type="ECO:0000259" key="6">
    <source>
        <dbReference type="Pfam" id="PF00920"/>
    </source>
</evidence>
<dbReference type="GO" id="GO:0046872">
    <property type="term" value="F:metal ion binding"/>
    <property type="evidence" value="ECO:0007669"/>
    <property type="project" value="UniProtKB-KW"/>
</dbReference>
<dbReference type="Pfam" id="PF24877">
    <property type="entry name" value="ILV_EDD_C"/>
    <property type="match status" value="1"/>
</dbReference>
<feature type="domain" description="Dihydroxy-acid/6-phosphogluconate dehydratase N-terminal" evidence="6">
    <location>
        <begin position="37"/>
        <end position="347"/>
    </location>
</feature>
<dbReference type="GO" id="GO:0051536">
    <property type="term" value="F:iron-sulfur cluster binding"/>
    <property type="evidence" value="ECO:0007669"/>
    <property type="project" value="UniProtKB-KW"/>
</dbReference>
<dbReference type="GO" id="GO:0016836">
    <property type="term" value="F:hydro-lyase activity"/>
    <property type="evidence" value="ECO:0007669"/>
    <property type="project" value="UniProtKB-ARBA"/>
</dbReference>
<keyword evidence="5" id="KW-0456">Lyase</keyword>
<evidence type="ECO:0000259" key="7">
    <source>
        <dbReference type="Pfam" id="PF24877"/>
    </source>
</evidence>
<evidence type="ECO:0000256" key="2">
    <source>
        <dbReference type="ARBA" id="ARBA00022723"/>
    </source>
</evidence>
<dbReference type="InterPro" id="IPR037237">
    <property type="entry name" value="IlvD/EDD_N"/>
</dbReference>
<reference evidence="13" key="1">
    <citation type="submission" date="2020-05" db="EMBL/GenBank/DDBJ databases">
        <authorList>
            <person name="Chiriac C."/>
            <person name="Salcher M."/>
            <person name="Ghai R."/>
            <person name="Kavagutti S V."/>
        </authorList>
    </citation>
    <scope>NUCLEOTIDE SEQUENCE</scope>
</reference>
<evidence type="ECO:0000313" key="10">
    <source>
        <dbReference type="EMBL" id="CAB4730184.1"/>
    </source>
</evidence>
<dbReference type="EMBL" id="CAEZYM010000011">
    <property type="protein sequence ID" value="CAB4730184.1"/>
    <property type="molecule type" value="Genomic_DNA"/>
</dbReference>
<dbReference type="PANTHER" id="PTHR43183">
    <property type="entry name" value="HYPOTHETICAL DIHYDROXYACID DEHYDRATASE (EUROFUNG)-RELATED"/>
    <property type="match status" value="1"/>
</dbReference>
<keyword evidence="3" id="KW-0408">Iron</keyword>
<dbReference type="InterPro" id="IPR020558">
    <property type="entry name" value="DiOHA_6PGluconate_deHydtase_CS"/>
</dbReference>
<keyword evidence="2" id="KW-0479">Metal-binding</keyword>
<dbReference type="SUPFAM" id="SSF143975">
    <property type="entry name" value="IlvD/EDD N-terminal domain-like"/>
    <property type="match status" value="1"/>
</dbReference>
<dbReference type="FunFam" id="3.50.30.80:FF:000001">
    <property type="entry name" value="Dihydroxy-acid dehydratase"/>
    <property type="match status" value="1"/>
</dbReference>
<dbReference type="EMBL" id="CAFBQX010000002">
    <property type="protein sequence ID" value="CAB5071595.1"/>
    <property type="molecule type" value="Genomic_DNA"/>
</dbReference>
<dbReference type="InterPro" id="IPR042096">
    <property type="entry name" value="Dihydro-acid_dehy_C"/>
</dbReference>
<evidence type="ECO:0000313" key="12">
    <source>
        <dbReference type="EMBL" id="CAB4832071.1"/>
    </source>
</evidence>
<evidence type="ECO:0000256" key="3">
    <source>
        <dbReference type="ARBA" id="ARBA00023004"/>
    </source>
</evidence>
<proteinExistence type="inferred from homology"/>
<dbReference type="EMBL" id="CAEZZW010000004">
    <property type="protein sequence ID" value="CAB4781325.1"/>
    <property type="molecule type" value="Genomic_DNA"/>
</dbReference>
<sequence>MAHLRSSEWFAGDDEVALSHRVVMASVGYELDANNTKPIIGIADSSSELNPCNLPLRDFIPEIKRGIIESGAIPVVFPVMSLGEDLMKPSAMLYRNMLSMEVEEYLRSYPIDGVVLLANCDKSVPGSLMGAISTDLPTIMFTAGARPPALFRGKKVGTGTDLWRMWSDYRANKISKAEWKEFEGCLNCGLGSCNTMGTASSVAMMVETLGLSLPGTSTIAENDPARMATAFDSGTAIVRMVNDNIRPSSILTPAAFRNALRVLHACGGSTNAVIHLLAISGRVFGELTMDSINELAKGLSVLADVEPSGAGLIQDFHAAGGVPALISTISKDFELDEKTILGKSWREIVSGVQPKGTTIRSLSNPLYPSGAFAMVKGNLAKAGAIIKVSAASPELMKHQGPAIVFHGYADMRSRIDDPGLGITKDSVLVLRDCGPVGVPGMPEWGMIPVPKKLLEEGVTDMVRISDARMSGTSFGTCILHVAPEAAIGGMLALVHDGDEIALDVLAGKLELLVDEAELAARKAAWGAPVREHERGWPALYQNHVLQADQGCDLDFLRPKTKSALKFIPPVVGRS</sequence>
<dbReference type="EMBL" id="CAFBOC010000010">
    <property type="protein sequence ID" value="CAB4978774.1"/>
    <property type="molecule type" value="Genomic_DNA"/>
</dbReference>
<evidence type="ECO:0000313" key="14">
    <source>
        <dbReference type="EMBL" id="CAB4946803.1"/>
    </source>
</evidence>
<evidence type="ECO:0000313" key="8">
    <source>
        <dbReference type="EMBL" id="CAB4333873.1"/>
    </source>
</evidence>